<dbReference type="PANTHER" id="PTHR39219">
    <property type="entry name" value="ER MEMBRANE PROTEIN COMPLEX SUBUNIT 10"/>
    <property type="match status" value="1"/>
</dbReference>
<protein>
    <recommendedName>
        <fullName evidence="5">ER membrane protein complex subunit 10</fullName>
    </recommendedName>
</protein>
<comment type="caution">
    <text evidence="3">The sequence shown here is derived from an EMBL/GenBank/DDBJ whole genome shotgun (WGS) entry which is preliminary data.</text>
</comment>
<evidence type="ECO:0000256" key="2">
    <source>
        <dbReference type="SAM" id="SignalP"/>
    </source>
</evidence>
<feature type="compositionally biased region" description="Polar residues" evidence="1">
    <location>
        <begin position="201"/>
        <end position="210"/>
    </location>
</feature>
<evidence type="ECO:0000313" key="4">
    <source>
        <dbReference type="Proteomes" id="UP001527925"/>
    </source>
</evidence>
<keyword evidence="4" id="KW-1185">Reference proteome</keyword>
<dbReference type="Proteomes" id="UP001527925">
    <property type="component" value="Unassembled WGS sequence"/>
</dbReference>
<evidence type="ECO:0000313" key="3">
    <source>
        <dbReference type="EMBL" id="KAL2916173.1"/>
    </source>
</evidence>
<evidence type="ECO:0000256" key="1">
    <source>
        <dbReference type="SAM" id="MobiDB-lite"/>
    </source>
</evidence>
<feature type="region of interest" description="Disordered" evidence="1">
    <location>
        <begin position="181"/>
        <end position="210"/>
    </location>
</feature>
<proteinExistence type="predicted"/>
<feature type="chain" id="PRO_5047090613" description="ER membrane protein complex subunit 10" evidence="2">
    <location>
        <begin position="16"/>
        <end position="210"/>
    </location>
</feature>
<keyword evidence="2" id="KW-0732">Signal</keyword>
<gene>
    <name evidence="3" type="ORF">HK105_204264</name>
</gene>
<evidence type="ECO:0008006" key="5">
    <source>
        <dbReference type="Google" id="ProtNLM"/>
    </source>
</evidence>
<feature type="signal peptide" evidence="2">
    <location>
        <begin position="1"/>
        <end position="15"/>
    </location>
</feature>
<sequence>MRLQWLAVFAGVVLAKDPKDRAGTGAGRRAADAHAAAAAADVDVLPSATAQTAALFFSVDGNSPQPRGSLVFDPHQAKHSAKLEAPVPVDKALLAVRGRDSRYTLHARIGSGSDAQELSASVPLCMLQSAKFTEQITLHVDIHGKPFHLDYLVKAQECIPDVELSKVTNFKTSAHVGRLVDAPRPRLEQPVDPMDAATKPPEQSTSLSRS</sequence>
<dbReference type="CDD" id="cd22209">
    <property type="entry name" value="EMC10"/>
    <property type="match status" value="1"/>
</dbReference>
<reference evidence="3 4" key="1">
    <citation type="submission" date="2023-09" db="EMBL/GenBank/DDBJ databases">
        <title>Pangenome analysis of Batrachochytrium dendrobatidis and related Chytrids.</title>
        <authorList>
            <person name="Yacoub M.N."/>
            <person name="Stajich J.E."/>
            <person name="James T.Y."/>
        </authorList>
    </citation>
    <scope>NUCLEOTIDE SEQUENCE [LARGE SCALE GENOMIC DNA]</scope>
    <source>
        <strain evidence="3 4">JEL0888</strain>
    </source>
</reference>
<accession>A0ABR4N9I5</accession>
<dbReference type="EMBL" id="JADGIZ020000018">
    <property type="protein sequence ID" value="KAL2916173.1"/>
    <property type="molecule type" value="Genomic_DNA"/>
</dbReference>
<organism evidence="3 4">
    <name type="scientific">Polyrhizophydium stewartii</name>
    <dbReference type="NCBI Taxonomy" id="2732419"/>
    <lineage>
        <taxon>Eukaryota</taxon>
        <taxon>Fungi</taxon>
        <taxon>Fungi incertae sedis</taxon>
        <taxon>Chytridiomycota</taxon>
        <taxon>Chytridiomycota incertae sedis</taxon>
        <taxon>Chytridiomycetes</taxon>
        <taxon>Rhizophydiales</taxon>
        <taxon>Rhizophydiales incertae sedis</taxon>
        <taxon>Polyrhizophydium</taxon>
    </lineage>
</organism>
<dbReference type="PANTHER" id="PTHR39219:SF1">
    <property type="entry name" value="ER MEMBRANE PROTEIN COMPLEX SUBUNIT 10"/>
    <property type="match status" value="1"/>
</dbReference>
<name>A0ABR4N9I5_9FUNG</name>